<evidence type="ECO:0000313" key="4">
    <source>
        <dbReference type="EMBL" id="SVA04078.1"/>
    </source>
</evidence>
<dbReference type="InterPro" id="IPR017755">
    <property type="entry name" value="N-carbamoylputrescine_amidase"/>
</dbReference>
<dbReference type="Gene3D" id="3.60.110.10">
    <property type="entry name" value="Carbon-nitrogen hydrolase"/>
    <property type="match status" value="1"/>
</dbReference>
<dbReference type="PROSITE" id="PS50263">
    <property type="entry name" value="CN_HYDROLASE"/>
    <property type="match status" value="1"/>
</dbReference>
<evidence type="ECO:0000256" key="1">
    <source>
        <dbReference type="ARBA" id="ARBA00022801"/>
    </source>
</evidence>
<dbReference type="PANTHER" id="PTHR43674">
    <property type="entry name" value="NITRILASE C965.09-RELATED"/>
    <property type="match status" value="1"/>
</dbReference>
<dbReference type="GO" id="GO:0033388">
    <property type="term" value="P:putrescine biosynthetic process from arginine"/>
    <property type="evidence" value="ECO:0007669"/>
    <property type="project" value="TreeGrafter"/>
</dbReference>
<keyword evidence="1" id="KW-0378">Hydrolase</keyword>
<dbReference type="PANTHER" id="PTHR43674:SF2">
    <property type="entry name" value="BETA-UREIDOPROPIONASE"/>
    <property type="match status" value="1"/>
</dbReference>
<evidence type="ECO:0000256" key="2">
    <source>
        <dbReference type="ARBA" id="ARBA00034122"/>
    </source>
</evidence>
<dbReference type="InterPro" id="IPR050345">
    <property type="entry name" value="Aliph_Amidase/BUP"/>
</dbReference>
<protein>
    <recommendedName>
        <fullName evidence="3">CN hydrolase domain-containing protein</fullName>
    </recommendedName>
</protein>
<dbReference type="EMBL" id="UINC01003185">
    <property type="protein sequence ID" value="SVA04078.1"/>
    <property type="molecule type" value="Genomic_DNA"/>
</dbReference>
<accession>A0A381SLC7</accession>
<reference evidence="4" key="1">
    <citation type="submission" date="2018-05" db="EMBL/GenBank/DDBJ databases">
        <authorList>
            <person name="Lanie J.A."/>
            <person name="Ng W.-L."/>
            <person name="Kazmierczak K.M."/>
            <person name="Andrzejewski T.M."/>
            <person name="Davidsen T.M."/>
            <person name="Wayne K.J."/>
            <person name="Tettelin H."/>
            <person name="Glass J.I."/>
            <person name="Rusch D."/>
            <person name="Podicherti R."/>
            <person name="Tsui H.-C.T."/>
            <person name="Winkler M.E."/>
        </authorList>
    </citation>
    <scope>NUCLEOTIDE SEQUENCE</scope>
</reference>
<dbReference type="InterPro" id="IPR036526">
    <property type="entry name" value="C-N_Hydrolase_sf"/>
</dbReference>
<sequence length="285" mass="32191">MRKVTVAATQMPCTNNSEDNIDNAIGLIRDAAAQGANIILIQELFSSLYFPCLNDPDNFNLAAPFQNNPLIATMATLAKELNVVLPISFFEKDQNTYFNSLVVIDADGTIMDLYRKSHIPDGPGYEEKYYFHPGNTGFKVWETSFGKIGVGICWDQWFPEAARIMTLSGAELIFYPTAIGSEPDSVNFDSKEAWQIVMQGHAAANSIPIIASNRTGVEKNKKFSMTFYGSSFIANECGQKIKECSRDRQEFIIHEFDLDAVELYRSSWGFFRDRRTDLYKDIFKD</sequence>
<dbReference type="GO" id="GO:0050126">
    <property type="term" value="F:N-carbamoylputrescine amidase activity"/>
    <property type="evidence" value="ECO:0007669"/>
    <property type="project" value="InterPro"/>
</dbReference>
<gene>
    <name evidence="4" type="ORF">METZ01_LOCUS56932</name>
</gene>
<name>A0A381SLC7_9ZZZZ</name>
<evidence type="ECO:0000259" key="3">
    <source>
        <dbReference type="PROSITE" id="PS50263"/>
    </source>
</evidence>
<organism evidence="4">
    <name type="scientific">marine metagenome</name>
    <dbReference type="NCBI Taxonomy" id="408172"/>
    <lineage>
        <taxon>unclassified sequences</taxon>
        <taxon>metagenomes</taxon>
        <taxon>ecological metagenomes</taxon>
    </lineage>
</organism>
<dbReference type="InterPro" id="IPR003010">
    <property type="entry name" value="C-N_Hydrolase"/>
</dbReference>
<feature type="domain" description="CN hydrolase" evidence="3">
    <location>
        <begin position="4"/>
        <end position="258"/>
    </location>
</feature>
<dbReference type="NCBIfam" id="TIGR03381">
    <property type="entry name" value="agmatine_aguB"/>
    <property type="match status" value="1"/>
</dbReference>
<proteinExistence type="inferred from homology"/>
<dbReference type="SUPFAM" id="SSF56317">
    <property type="entry name" value="Carbon-nitrogen hydrolase"/>
    <property type="match status" value="1"/>
</dbReference>
<dbReference type="CDD" id="cd07573">
    <property type="entry name" value="CPA"/>
    <property type="match status" value="1"/>
</dbReference>
<dbReference type="AlphaFoldDB" id="A0A381SLC7"/>
<comment type="similarity">
    <text evidence="2">Belongs to the carbon-nitrogen hydrolase superfamily.</text>
</comment>
<dbReference type="Pfam" id="PF00795">
    <property type="entry name" value="CN_hydrolase"/>
    <property type="match status" value="1"/>
</dbReference>